<dbReference type="EMBL" id="PFAP01000034">
    <property type="protein sequence ID" value="PIR93842.1"/>
    <property type="molecule type" value="Genomic_DNA"/>
</dbReference>
<evidence type="ECO:0000313" key="3">
    <source>
        <dbReference type="EMBL" id="PIR93842.1"/>
    </source>
</evidence>
<feature type="compositionally biased region" description="Polar residues" evidence="1">
    <location>
        <begin position="513"/>
        <end position="529"/>
    </location>
</feature>
<proteinExistence type="predicted"/>
<accession>A0A2H0V442</accession>
<dbReference type="SUPFAM" id="SSF51261">
    <property type="entry name" value="Duplicated hybrid motif"/>
    <property type="match status" value="1"/>
</dbReference>
<comment type="caution">
    <text evidence="3">The sequence shown here is derived from an EMBL/GenBank/DDBJ whole genome shotgun (WGS) entry which is preliminary data.</text>
</comment>
<feature type="compositionally biased region" description="Acidic residues" evidence="1">
    <location>
        <begin position="530"/>
        <end position="544"/>
    </location>
</feature>
<feature type="chain" id="PRO_5013729084" description="Peptidase M23 domain-containing protein" evidence="2">
    <location>
        <begin position="22"/>
        <end position="671"/>
    </location>
</feature>
<dbReference type="CDD" id="cd12797">
    <property type="entry name" value="M23_peptidase"/>
    <property type="match status" value="1"/>
</dbReference>
<reference evidence="4" key="1">
    <citation type="submission" date="2017-09" db="EMBL/GenBank/DDBJ databases">
        <title>Depth-based differentiation of microbial function through sediment-hosted aquifers and enrichment of novel symbionts in the deep terrestrial subsurface.</title>
        <authorList>
            <person name="Probst A.J."/>
            <person name="Ladd B."/>
            <person name="Jarett J.K."/>
            <person name="Geller-Mcgrath D.E."/>
            <person name="Sieber C.M.K."/>
            <person name="Emerson J.B."/>
            <person name="Anantharaman K."/>
            <person name="Thomas B.C."/>
            <person name="Malmstrom R."/>
            <person name="Stieglmeier M."/>
            <person name="Klingl A."/>
            <person name="Woyke T."/>
            <person name="Ryan C.M."/>
            <person name="Banfield J.F."/>
        </authorList>
    </citation>
    <scope>NUCLEOTIDE SEQUENCE [LARGE SCALE GENOMIC DNA]</scope>
</reference>
<protein>
    <recommendedName>
        <fullName evidence="5">Peptidase M23 domain-containing protein</fullName>
    </recommendedName>
</protein>
<feature type="compositionally biased region" description="Low complexity" evidence="1">
    <location>
        <begin position="546"/>
        <end position="568"/>
    </location>
</feature>
<evidence type="ECO:0000256" key="1">
    <source>
        <dbReference type="SAM" id="MobiDB-lite"/>
    </source>
</evidence>
<dbReference type="Gene3D" id="2.70.70.10">
    <property type="entry name" value="Glucose Permease (Domain IIA)"/>
    <property type="match status" value="1"/>
</dbReference>
<name>A0A2H0V442_9BACT</name>
<sequence length="671" mass="75381">MKKVILAAMIVMCWMPRVLFANSNDLPMNYYLLFPLQTNWWNIVGFGFGEYNSAFGAGHLAEDTIVSLTPTGTPVFAPCSGRVVISDNQCFGGYGSDSSANANYCGYLVLIECRLENNVYVTTLLGHLQSGSSEYDQNAYRGLVPLNWNIKAGEYVGRVADYWHGNSSSANWHHLHFGIRRGRFDSNNVSLFVLGYLSTGWTGDQHVDWVAPTEFILDHQGDVTWHADGTLVQVYGQSNIYQLIDGVLYQILNGDVFEGHNFAWNKVMLISQAEFNCYERDASGIDWAPWRRLVKANGQYYLHEKRCATCTEQGMFYQFSSLRAVQSWNYAEADFEALTAAQVLTMRQSLPDGGMLYLREGTLIRDGNNFYVMTAHGVLRHFERDEYFWRSGYAYDRVWEMSLNQVEDDIFQIGFEIDGEQVYKCLIHETDDYECELSEILVSYSGPADTENIGDCMAQVSQCANGLWITSQTQVLPTEEVGDNRDNDCDGETDEGLFVDGGDEPDVIDPEDTSTSIEPADSSVTNTEINESENDNSDVVDDIVYDSAGIGSSDASSSQTDTNTTNSDGEMVDDDPEMIICDFGCPEPYQAHVWYGEEHVQGGFDLTVEMPFDEICLRSAPWIDFNCALPDWRLFDPDLATINCNAEYWSGLGLIDFRGEGEIWFTAVNCL</sequence>
<gene>
    <name evidence="3" type="ORF">COT97_04425</name>
</gene>
<evidence type="ECO:0000313" key="4">
    <source>
        <dbReference type="Proteomes" id="UP000229901"/>
    </source>
</evidence>
<feature type="compositionally biased region" description="Acidic residues" evidence="1">
    <location>
        <begin position="489"/>
        <end position="512"/>
    </location>
</feature>
<keyword evidence="2" id="KW-0732">Signal</keyword>
<dbReference type="Proteomes" id="UP000229901">
    <property type="component" value="Unassembled WGS sequence"/>
</dbReference>
<evidence type="ECO:0000256" key="2">
    <source>
        <dbReference type="SAM" id="SignalP"/>
    </source>
</evidence>
<dbReference type="InterPro" id="IPR011055">
    <property type="entry name" value="Dup_hybrid_motif"/>
</dbReference>
<evidence type="ECO:0008006" key="5">
    <source>
        <dbReference type="Google" id="ProtNLM"/>
    </source>
</evidence>
<organism evidence="3 4">
    <name type="scientific">Candidatus Falkowbacteria bacterium CG10_big_fil_rev_8_21_14_0_10_39_11</name>
    <dbReference type="NCBI Taxonomy" id="1974565"/>
    <lineage>
        <taxon>Bacteria</taxon>
        <taxon>Candidatus Falkowiibacteriota</taxon>
    </lineage>
</organism>
<dbReference type="AlphaFoldDB" id="A0A2H0V442"/>
<feature type="signal peptide" evidence="2">
    <location>
        <begin position="1"/>
        <end position="21"/>
    </location>
</feature>
<feature type="region of interest" description="Disordered" evidence="1">
    <location>
        <begin position="480"/>
        <end position="573"/>
    </location>
</feature>